<dbReference type="Proteomes" id="UP000186601">
    <property type="component" value="Unassembled WGS sequence"/>
</dbReference>
<proteinExistence type="predicted"/>
<evidence type="ECO:0000313" key="3">
    <source>
        <dbReference type="Proteomes" id="UP000186601"/>
    </source>
</evidence>
<feature type="region of interest" description="Disordered" evidence="1">
    <location>
        <begin position="1"/>
        <end position="40"/>
    </location>
</feature>
<dbReference type="AlphaFoldDB" id="A0A2R6NYN3"/>
<gene>
    <name evidence="2" type="ORF">PHLCEN_2v6701</name>
</gene>
<reference evidence="2 3" key="1">
    <citation type="submission" date="2018-02" db="EMBL/GenBank/DDBJ databases">
        <title>Genome sequence of the basidiomycete white-rot fungus Phlebia centrifuga.</title>
        <authorList>
            <person name="Granchi Z."/>
            <person name="Peng M."/>
            <person name="de Vries R.P."/>
            <person name="Hilden K."/>
            <person name="Makela M.R."/>
            <person name="Grigoriev I."/>
            <person name="Riley R."/>
        </authorList>
    </citation>
    <scope>NUCLEOTIDE SEQUENCE [LARGE SCALE GENOMIC DNA]</scope>
    <source>
        <strain evidence="2 3">FBCC195</strain>
    </source>
</reference>
<sequence length="99" mass="10519">MNPSALPGGSAMNSNAGVAHSTSEFVPPHPADPEASTSMASSIVAGMKHFLKRKTEHDYENTKSLRTVNMVRTEAAKEPPSPASYHTAPSQSPSYSESF</sequence>
<feature type="region of interest" description="Disordered" evidence="1">
    <location>
        <begin position="55"/>
        <end position="99"/>
    </location>
</feature>
<protein>
    <submittedName>
        <fullName evidence="2">Uncharacterized protein</fullName>
    </submittedName>
</protein>
<feature type="compositionally biased region" description="Polar residues" evidence="1">
    <location>
        <begin position="87"/>
        <end position="99"/>
    </location>
</feature>
<feature type="compositionally biased region" description="Polar residues" evidence="1">
    <location>
        <begin position="11"/>
        <end position="24"/>
    </location>
</feature>
<evidence type="ECO:0000256" key="1">
    <source>
        <dbReference type="SAM" id="MobiDB-lite"/>
    </source>
</evidence>
<dbReference type="EMBL" id="MLYV02000650">
    <property type="protein sequence ID" value="PSR80547.1"/>
    <property type="molecule type" value="Genomic_DNA"/>
</dbReference>
<keyword evidence="3" id="KW-1185">Reference proteome</keyword>
<evidence type="ECO:0000313" key="2">
    <source>
        <dbReference type="EMBL" id="PSR80547.1"/>
    </source>
</evidence>
<name>A0A2R6NYN3_9APHY</name>
<organism evidence="2 3">
    <name type="scientific">Hermanssonia centrifuga</name>
    <dbReference type="NCBI Taxonomy" id="98765"/>
    <lineage>
        <taxon>Eukaryota</taxon>
        <taxon>Fungi</taxon>
        <taxon>Dikarya</taxon>
        <taxon>Basidiomycota</taxon>
        <taxon>Agaricomycotina</taxon>
        <taxon>Agaricomycetes</taxon>
        <taxon>Polyporales</taxon>
        <taxon>Meruliaceae</taxon>
        <taxon>Hermanssonia</taxon>
    </lineage>
</organism>
<accession>A0A2R6NYN3</accession>
<comment type="caution">
    <text evidence="2">The sequence shown here is derived from an EMBL/GenBank/DDBJ whole genome shotgun (WGS) entry which is preliminary data.</text>
</comment>